<evidence type="ECO:0000313" key="10">
    <source>
        <dbReference type="EnsemblPlants" id="Pp3c15_21580V3.1"/>
    </source>
</evidence>
<keyword evidence="4" id="KW-0547">Nucleotide-binding</keyword>
<evidence type="ECO:0000256" key="1">
    <source>
        <dbReference type="ARBA" id="ARBA00001946"/>
    </source>
</evidence>
<evidence type="ECO:0000259" key="8">
    <source>
        <dbReference type="PROSITE" id="PS51706"/>
    </source>
</evidence>
<dbReference type="AlphaFoldDB" id="A0A2K1JDZ5"/>
<keyword evidence="3" id="KW-0479">Metal-binding</keyword>
<dbReference type="HAMAP" id="MF_00321">
    <property type="entry name" value="GTPase_EngB"/>
    <property type="match status" value="1"/>
</dbReference>
<dbReference type="RefSeq" id="XP_024395983.1">
    <property type="nucleotide sequence ID" value="XM_024540215.2"/>
</dbReference>
<dbReference type="Gene3D" id="3.40.50.300">
    <property type="entry name" value="P-loop containing nucleotide triphosphate hydrolases"/>
    <property type="match status" value="1"/>
</dbReference>
<dbReference type="InterPro" id="IPR019987">
    <property type="entry name" value="GTP-bd_ribosome_bio_YsxC"/>
</dbReference>
<organism evidence="9">
    <name type="scientific">Physcomitrium patens</name>
    <name type="common">Spreading-leaved earth moss</name>
    <name type="synonym">Physcomitrella patens</name>
    <dbReference type="NCBI Taxonomy" id="3218"/>
    <lineage>
        <taxon>Eukaryota</taxon>
        <taxon>Viridiplantae</taxon>
        <taxon>Streptophyta</taxon>
        <taxon>Embryophyta</taxon>
        <taxon>Bryophyta</taxon>
        <taxon>Bryophytina</taxon>
        <taxon>Bryopsida</taxon>
        <taxon>Funariidae</taxon>
        <taxon>Funariales</taxon>
        <taxon>Funariaceae</taxon>
        <taxon>Physcomitrium</taxon>
    </lineage>
</organism>
<name>A0A2K1JDZ5_PHYPA</name>
<dbReference type="Gramene" id="Pp3c15_21580V3.2">
    <property type="protein sequence ID" value="Pp3c15_21580V3.2"/>
    <property type="gene ID" value="Pp3c15_21580"/>
</dbReference>
<reference evidence="9 11" key="2">
    <citation type="journal article" date="2018" name="Plant J.">
        <title>The Physcomitrella patens chromosome-scale assembly reveals moss genome structure and evolution.</title>
        <authorList>
            <person name="Lang D."/>
            <person name="Ullrich K.K."/>
            <person name="Murat F."/>
            <person name="Fuchs J."/>
            <person name="Jenkins J."/>
            <person name="Haas F.B."/>
            <person name="Piednoel M."/>
            <person name="Gundlach H."/>
            <person name="Van Bel M."/>
            <person name="Meyberg R."/>
            <person name="Vives C."/>
            <person name="Morata J."/>
            <person name="Symeonidi A."/>
            <person name="Hiss M."/>
            <person name="Muchero W."/>
            <person name="Kamisugi Y."/>
            <person name="Saleh O."/>
            <person name="Blanc G."/>
            <person name="Decker E.L."/>
            <person name="van Gessel N."/>
            <person name="Grimwood J."/>
            <person name="Hayes R.D."/>
            <person name="Graham S.W."/>
            <person name="Gunter L.E."/>
            <person name="McDaniel S.F."/>
            <person name="Hoernstein S.N.W."/>
            <person name="Larsson A."/>
            <person name="Li F.W."/>
            <person name="Perroud P.F."/>
            <person name="Phillips J."/>
            <person name="Ranjan P."/>
            <person name="Rokshar D.S."/>
            <person name="Rothfels C.J."/>
            <person name="Schneider L."/>
            <person name="Shu S."/>
            <person name="Stevenson D.W."/>
            <person name="Thummler F."/>
            <person name="Tillich M."/>
            <person name="Villarreal Aguilar J.C."/>
            <person name="Widiez T."/>
            <person name="Wong G.K."/>
            <person name="Wymore A."/>
            <person name="Zhang Y."/>
            <person name="Zimmer A.D."/>
            <person name="Quatrano R.S."/>
            <person name="Mayer K.F.X."/>
            <person name="Goodstein D."/>
            <person name="Casacuberta J.M."/>
            <person name="Vandepoele K."/>
            <person name="Reski R."/>
            <person name="Cuming A.C."/>
            <person name="Tuskan G.A."/>
            <person name="Maumus F."/>
            <person name="Salse J."/>
            <person name="Schmutz J."/>
            <person name="Rensing S.A."/>
        </authorList>
    </citation>
    <scope>NUCLEOTIDE SEQUENCE [LARGE SCALE GENOMIC DNA]</scope>
    <source>
        <strain evidence="10 11">cv. Gransden 2004</strain>
    </source>
</reference>
<dbReference type="InterPro" id="IPR006073">
    <property type="entry name" value="GTP-bd"/>
</dbReference>
<evidence type="ECO:0000256" key="6">
    <source>
        <dbReference type="ARBA" id="ARBA00023134"/>
    </source>
</evidence>
<evidence type="ECO:0000256" key="7">
    <source>
        <dbReference type="SAM" id="MobiDB-lite"/>
    </source>
</evidence>
<dbReference type="NCBIfam" id="TIGR03598">
    <property type="entry name" value="GTPase_YsxC"/>
    <property type="match status" value="1"/>
</dbReference>
<dbReference type="Pfam" id="PF01926">
    <property type="entry name" value="MMR_HSR1"/>
    <property type="match status" value="1"/>
</dbReference>
<keyword evidence="6" id="KW-0342">GTP-binding</keyword>
<dbReference type="EnsemblPlants" id="Pp3c15_21580V3.2">
    <property type="protein sequence ID" value="Pp3c15_21580V3.2"/>
    <property type="gene ID" value="Pp3c15_21580"/>
</dbReference>
<dbReference type="GeneID" id="112292077"/>
<dbReference type="PANTHER" id="PTHR47560:SF1">
    <property type="entry name" value="EXPRESSED PROTEIN"/>
    <property type="match status" value="1"/>
</dbReference>
<dbReference type="PaxDb" id="3218-PP1S271_20V6.1"/>
<dbReference type="PROSITE" id="PS51706">
    <property type="entry name" value="G_ENGB"/>
    <property type="match status" value="1"/>
</dbReference>
<reference evidence="10" key="3">
    <citation type="submission" date="2020-12" db="UniProtKB">
        <authorList>
            <consortium name="EnsemblPlants"/>
        </authorList>
    </citation>
    <scope>IDENTIFICATION</scope>
</reference>
<dbReference type="EMBL" id="ABEU02000015">
    <property type="protein sequence ID" value="PNR39757.1"/>
    <property type="molecule type" value="Genomic_DNA"/>
</dbReference>
<gene>
    <name evidence="10" type="primary">LOC112292077</name>
    <name evidence="9" type="ORF">PHYPA_020037</name>
</gene>
<dbReference type="KEGG" id="ppp:112292077"/>
<proteinExistence type="inferred from homology"/>
<evidence type="ECO:0000256" key="3">
    <source>
        <dbReference type="ARBA" id="ARBA00022723"/>
    </source>
</evidence>
<dbReference type="OrthoDB" id="391988at2759"/>
<evidence type="ECO:0000256" key="5">
    <source>
        <dbReference type="ARBA" id="ARBA00022842"/>
    </source>
</evidence>
<dbReference type="SUPFAM" id="SSF52540">
    <property type="entry name" value="P-loop containing nucleoside triphosphate hydrolases"/>
    <property type="match status" value="1"/>
</dbReference>
<dbReference type="CDD" id="cd01876">
    <property type="entry name" value="YihA_EngB"/>
    <property type="match status" value="1"/>
</dbReference>
<keyword evidence="5" id="KW-0460">Magnesium</keyword>
<sequence length="548" mass="60929">MTKAVVAGMARRLRALAFRDSYFVHEHTAAVAENEMLVQRFGTAHRIDISSCSSPSVCSRGFYGIYQGIACVPAEYTGSVGTLCWRIGSELRNSKQEGLAGFMGTVVARSFATRDTQMRRLAKQPVKRDGAGQRSGGRSVRGRAVGGESGGRHRGNFQKREGAALNSGSDAAGSRKRWGAKRSSERFDTLDEIRIPVKLGRISDSNVMKSSTFQGFQLRRRGLEETEAEDTPSARKRRVMRLHPSDQTNKRIVDDFPTFDLRAEVVKPKSAEKCGEEIVDGASSSQNAQFRAIQPLPEILRHIDTHLLGRRRLWEWRNGGYHIKLKAPLDDIPHGSKEGRLPIQETVFKRKLTFAAAAKVSRSLPSLNLPEIAFAGRSNVGKSSLINALTRQWGVVRTSDKPGMTQSVNFFTLGSRLCLVDLPGYGFAYAKEEAKEAWEDLVKEYVTTRKILKRVCLLVDSKWGLKPRDEELIELMENAQTKYQIVLTKTDILPPLDLARRATQIQEALKHHKQLILPVLMVSSQTGGGIPHLRKALVNLALSGTNQQ</sequence>
<keyword evidence="11" id="KW-1185">Reference proteome</keyword>
<dbReference type="EnsemblPlants" id="Pp3c15_21580V3.1">
    <property type="protein sequence ID" value="Pp3c15_21580V3.1"/>
    <property type="gene ID" value="Pp3c15_21580"/>
</dbReference>
<feature type="region of interest" description="Disordered" evidence="7">
    <location>
        <begin position="119"/>
        <end position="183"/>
    </location>
</feature>
<dbReference type="FunCoup" id="A0A2K1JDZ5">
    <property type="interactions" value="142"/>
</dbReference>
<comment type="similarity">
    <text evidence="2">Belongs to the TRAFAC class TrmE-Era-EngA-EngB-Septin-like GTPase superfamily. EngB GTPase family.</text>
</comment>
<accession>A0A2K1JDZ5</accession>
<dbReference type="GO" id="GO:0046872">
    <property type="term" value="F:metal ion binding"/>
    <property type="evidence" value="ECO:0007669"/>
    <property type="project" value="UniProtKB-KW"/>
</dbReference>
<evidence type="ECO:0000256" key="4">
    <source>
        <dbReference type="ARBA" id="ARBA00022741"/>
    </source>
</evidence>
<dbReference type="Proteomes" id="UP000006727">
    <property type="component" value="Chromosome 15"/>
</dbReference>
<dbReference type="GO" id="GO:0005525">
    <property type="term" value="F:GTP binding"/>
    <property type="evidence" value="ECO:0007669"/>
    <property type="project" value="UniProtKB-KW"/>
</dbReference>
<dbReference type="InterPro" id="IPR027417">
    <property type="entry name" value="P-loop_NTPase"/>
</dbReference>
<dbReference type="InterPro" id="IPR030393">
    <property type="entry name" value="G_ENGB_dom"/>
</dbReference>
<dbReference type="STRING" id="3218.A0A2K1JDZ5"/>
<protein>
    <recommendedName>
        <fullName evidence="8">EngB-type G domain-containing protein</fullName>
    </recommendedName>
</protein>
<evidence type="ECO:0000256" key="2">
    <source>
        <dbReference type="ARBA" id="ARBA00009638"/>
    </source>
</evidence>
<reference evidence="9 11" key="1">
    <citation type="journal article" date="2008" name="Science">
        <title>The Physcomitrella genome reveals evolutionary insights into the conquest of land by plants.</title>
        <authorList>
            <person name="Rensing S."/>
            <person name="Lang D."/>
            <person name="Zimmer A."/>
            <person name="Terry A."/>
            <person name="Salamov A."/>
            <person name="Shapiro H."/>
            <person name="Nishiyama T."/>
            <person name="Perroud P.-F."/>
            <person name="Lindquist E."/>
            <person name="Kamisugi Y."/>
            <person name="Tanahashi T."/>
            <person name="Sakakibara K."/>
            <person name="Fujita T."/>
            <person name="Oishi K."/>
            <person name="Shin-I T."/>
            <person name="Kuroki Y."/>
            <person name="Toyoda A."/>
            <person name="Suzuki Y."/>
            <person name="Hashimoto A."/>
            <person name="Yamaguchi K."/>
            <person name="Sugano A."/>
            <person name="Kohara Y."/>
            <person name="Fujiyama A."/>
            <person name="Anterola A."/>
            <person name="Aoki S."/>
            <person name="Ashton N."/>
            <person name="Barbazuk W.B."/>
            <person name="Barker E."/>
            <person name="Bennetzen J."/>
            <person name="Bezanilla M."/>
            <person name="Blankenship R."/>
            <person name="Cho S.H."/>
            <person name="Dutcher S."/>
            <person name="Estelle M."/>
            <person name="Fawcett J.A."/>
            <person name="Gundlach H."/>
            <person name="Hanada K."/>
            <person name="Heyl A."/>
            <person name="Hicks K.A."/>
            <person name="Hugh J."/>
            <person name="Lohr M."/>
            <person name="Mayer K."/>
            <person name="Melkozernov A."/>
            <person name="Murata T."/>
            <person name="Nelson D."/>
            <person name="Pils B."/>
            <person name="Prigge M."/>
            <person name="Reiss B."/>
            <person name="Renner T."/>
            <person name="Rombauts S."/>
            <person name="Rushton P."/>
            <person name="Sanderfoot A."/>
            <person name="Schween G."/>
            <person name="Shiu S.-H."/>
            <person name="Stueber K."/>
            <person name="Theodoulou F.L."/>
            <person name="Tu H."/>
            <person name="Van de Peer Y."/>
            <person name="Verrier P.J."/>
            <person name="Waters E."/>
            <person name="Wood A."/>
            <person name="Yang L."/>
            <person name="Cove D."/>
            <person name="Cuming A."/>
            <person name="Hasebe M."/>
            <person name="Lucas S."/>
            <person name="Mishler D.B."/>
            <person name="Reski R."/>
            <person name="Grigoriev I."/>
            <person name="Quatrano R.S."/>
            <person name="Boore J.L."/>
        </authorList>
    </citation>
    <scope>NUCLEOTIDE SEQUENCE [LARGE SCALE GENOMIC DNA]</scope>
    <source>
        <strain evidence="10 11">cv. Gransden 2004</strain>
    </source>
</reference>
<feature type="domain" description="EngB-type G" evidence="8">
    <location>
        <begin position="368"/>
        <end position="543"/>
    </location>
</feature>
<dbReference type="Gramene" id="Pp3c15_21580V3.1">
    <property type="protein sequence ID" value="Pp3c15_21580V3.1"/>
    <property type="gene ID" value="Pp3c15_21580"/>
</dbReference>
<comment type="cofactor">
    <cofactor evidence="1">
        <name>Mg(2+)</name>
        <dbReference type="ChEBI" id="CHEBI:18420"/>
    </cofactor>
</comment>
<evidence type="ECO:0000313" key="9">
    <source>
        <dbReference type="EMBL" id="PNR39757.1"/>
    </source>
</evidence>
<dbReference type="PANTHER" id="PTHR47560">
    <property type="entry name" value="EXPRESSED PROTEIN"/>
    <property type="match status" value="1"/>
</dbReference>
<evidence type="ECO:0000313" key="11">
    <source>
        <dbReference type="Proteomes" id="UP000006727"/>
    </source>
</evidence>